<proteinExistence type="inferred from homology"/>
<sequence>MMRLSLSESLRSALVEVWAHKLRSGLTLTGVTLGTAAMVVLMTLMAGVREAVWSGVRGLGFDGVMFVSAQRPQSLLGQKKAFQSRGLALRDSQALASEGESLAAVAAVRLADRVVQAGSVSKRVQVYAVTASYAQVHDRQVQRGRFFHQGDEEAARRVAVLGAELATSLFGHENPVGKTVKVGDVPFQVIGVEERLGNRFANSGWTRREMEGILIPLSAFRAYLSGGQEVNLITVRTDRKDKLAAVKAEIERIIRRSHNRIDDFEVENVADEMLRAEKEIRVILRNWTIVLAAIAGISLLVGGVGIYSVLRISLAERLYEIGLRKAIGASDQAILTQVLAESTSLSLLGAASGVILGLLVTRMASSAFEAGLPPSPAGLAFAFGFAVAVGFFSGLWPARQASRLSPVEAMRG</sequence>
<comment type="similarity">
    <text evidence="6">Belongs to the ABC-4 integral membrane protein family.</text>
</comment>
<feature type="domain" description="ABC3 transporter permease C-terminal" evidence="8">
    <location>
        <begin position="293"/>
        <end position="406"/>
    </location>
</feature>
<dbReference type="InterPro" id="IPR025857">
    <property type="entry name" value="MacB_PCD"/>
</dbReference>
<dbReference type="Pfam" id="PF12704">
    <property type="entry name" value="MacB_PCD"/>
    <property type="match status" value="1"/>
</dbReference>
<evidence type="ECO:0000259" key="8">
    <source>
        <dbReference type="Pfam" id="PF02687"/>
    </source>
</evidence>
<keyword evidence="4 7" id="KW-1133">Transmembrane helix</keyword>
<feature type="transmembrane region" description="Helical" evidence="7">
    <location>
        <begin position="377"/>
        <end position="396"/>
    </location>
</feature>
<keyword evidence="11" id="KW-1185">Reference proteome</keyword>
<dbReference type="AlphaFoldDB" id="A0A062XYS1"/>
<evidence type="ECO:0000256" key="5">
    <source>
        <dbReference type="ARBA" id="ARBA00023136"/>
    </source>
</evidence>
<organism evidence="10 11">
    <name type="scientific">Thermoanaerobaculum aquaticum</name>
    <dbReference type="NCBI Taxonomy" id="1312852"/>
    <lineage>
        <taxon>Bacteria</taxon>
        <taxon>Pseudomonadati</taxon>
        <taxon>Acidobacteriota</taxon>
        <taxon>Thermoanaerobaculia</taxon>
        <taxon>Thermoanaerobaculales</taxon>
        <taxon>Thermoanaerobaculaceae</taxon>
        <taxon>Thermoanaerobaculum</taxon>
    </lineage>
</organism>
<dbReference type="GO" id="GO:0022857">
    <property type="term" value="F:transmembrane transporter activity"/>
    <property type="evidence" value="ECO:0007669"/>
    <property type="project" value="TreeGrafter"/>
</dbReference>
<reference evidence="10 11" key="1">
    <citation type="submission" date="2014-04" db="EMBL/GenBank/DDBJ databases">
        <title>The Genome Sequence of Thermoanaerobaculum aquaticum MP-01, The First Cultivated Group 23 Acidobacterium.</title>
        <authorList>
            <person name="Stamps B.W."/>
            <person name="Losey N.A."/>
            <person name="Lawson P.A."/>
            <person name="Stevenson B.S."/>
        </authorList>
    </citation>
    <scope>NUCLEOTIDE SEQUENCE [LARGE SCALE GENOMIC DNA]</scope>
    <source>
        <strain evidence="10 11">MP-01</strain>
    </source>
</reference>
<dbReference type="InterPro" id="IPR050250">
    <property type="entry name" value="Macrolide_Exporter_MacB"/>
</dbReference>
<evidence type="ECO:0000259" key="9">
    <source>
        <dbReference type="Pfam" id="PF12704"/>
    </source>
</evidence>
<dbReference type="EMBL" id="JMFG01000006">
    <property type="protein sequence ID" value="KDA54584.1"/>
    <property type="molecule type" value="Genomic_DNA"/>
</dbReference>
<evidence type="ECO:0000256" key="4">
    <source>
        <dbReference type="ARBA" id="ARBA00022989"/>
    </source>
</evidence>
<gene>
    <name evidence="10" type="ORF">EG19_10485</name>
</gene>
<name>A0A062XYS1_9BACT</name>
<evidence type="ECO:0000256" key="7">
    <source>
        <dbReference type="SAM" id="Phobius"/>
    </source>
</evidence>
<dbReference type="Proteomes" id="UP000027284">
    <property type="component" value="Unassembled WGS sequence"/>
</dbReference>
<dbReference type="PANTHER" id="PTHR30572">
    <property type="entry name" value="MEMBRANE COMPONENT OF TRANSPORTER-RELATED"/>
    <property type="match status" value="1"/>
</dbReference>
<dbReference type="PANTHER" id="PTHR30572:SF4">
    <property type="entry name" value="ABC TRANSPORTER PERMEASE YTRF"/>
    <property type="match status" value="1"/>
</dbReference>
<comment type="subcellular location">
    <subcellularLocation>
        <location evidence="1">Cell membrane</location>
        <topology evidence="1">Multi-pass membrane protein</topology>
    </subcellularLocation>
</comment>
<accession>A0A062XYS1</accession>
<keyword evidence="5 7" id="KW-0472">Membrane</keyword>
<dbReference type="RefSeq" id="WP_053334793.1">
    <property type="nucleotide sequence ID" value="NZ_JMFG01000006.1"/>
</dbReference>
<feature type="transmembrane region" description="Helical" evidence="7">
    <location>
        <begin position="287"/>
        <end position="310"/>
    </location>
</feature>
<evidence type="ECO:0000256" key="1">
    <source>
        <dbReference type="ARBA" id="ARBA00004651"/>
    </source>
</evidence>
<evidence type="ECO:0000313" key="10">
    <source>
        <dbReference type="EMBL" id="KDA54584.1"/>
    </source>
</evidence>
<feature type="transmembrane region" description="Helical" evidence="7">
    <location>
        <begin position="345"/>
        <end position="365"/>
    </location>
</feature>
<protein>
    <recommendedName>
        <fullName evidence="12">ABC transporter permease</fullName>
    </recommendedName>
</protein>
<dbReference type="OrthoDB" id="9770036at2"/>
<evidence type="ECO:0000256" key="6">
    <source>
        <dbReference type="ARBA" id="ARBA00038076"/>
    </source>
</evidence>
<evidence type="ECO:0008006" key="12">
    <source>
        <dbReference type="Google" id="ProtNLM"/>
    </source>
</evidence>
<comment type="caution">
    <text evidence="10">The sequence shown here is derived from an EMBL/GenBank/DDBJ whole genome shotgun (WGS) entry which is preliminary data.</text>
</comment>
<dbReference type="STRING" id="1312852.EG19_10485"/>
<dbReference type="Pfam" id="PF02687">
    <property type="entry name" value="FtsX"/>
    <property type="match status" value="1"/>
</dbReference>
<dbReference type="GO" id="GO:0005886">
    <property type="term" value="C:plasma membrane"/>
    <property type="evidence" value="ECO:0007669"/>
    <property type="project" value="UniProtKB-SubCell"/>
</dbReference>
<evidence type="ECO:0000313" key="11">
    <source>
        <dbReference type="Proteomes" id="UP000027284"/>
    </source>
</evidence>
<keyword evidence="2" id="KW-1003">Cell membrane</keyword>
<evidence type="ECO:0000256" key="2">
    <source>
        <dbReference type="ARBA" id="ARBA00022475"/>
    </source>
</evidence>
<dbReference type="InterPro" id="IPR003838">
    <property type="entry name" value="ABC3_permease_C"/>
</dbReference>
<feature type="domain" description="MacB-like periplasmic core" evidence="9">
    <location>
        <begin position="24"/>
        <end position="252"/>
    </location>
</feature>
<evidence type="ECO:0000256" key="3">
    <source>
        <dbReference type="ARBA" id="ARBA00022692"/>
    </source>
</evidence>
<keyword evidence="3 7" id="KW-0812">Transmembrane</keyword>